<feature type="compositionally biased region" description="Low complexity" evidence="1">
    <location>
        <begin position="303"/>
        <end position="313"/>
    </location>
</feature>
<dbReference type="KEGG" id="aaf:AURANDRAFT_72097"/>
<feature type="compositionally biased region" description="Basic residues" evidence="1">
    <location>
        <begin position="219"/>
        <end position="231"/>
    </location>
</feature>
<gene>
    <name evidence="2" type="ORF">AURANDRAFT_72097</name>
</gene>
<feature type="region of interest" description="Disordered" evidence="1">
    <location>
        <begin position="416"/>
        <end position="464"/>
    </location>
</feature>
<feature type="compositionally biased region" description="Low complexity" evidence="1">
    <location>
        <begin position="30"/>
        <end position="55"/>
    </location>
</feature>
<dbReference type="InParanoid" id="F0YFY9"/>
<dbReference type="AlphaFoldDB" id="F0YFY9"/>
<feature type="compositionally biased region" description="Basic and acidic residues" evidence="1">
    <location>
        <begin position="355"/>
        <end position="369"/>
    </location>
</feature>
<organism evidence="3">
    <name type="scientific">Aureococcus anophagefferens</name>
    <name type="common">Harmful bloom alga</name>
    <dbReference type="NCBI Taxonomy" id="44056"/>
    <lineage>
        <taxon>Eukaryota</taxon>
        <taxon>Sar</taxon>
        <taxon>Stramenopiles</taxon>
        <taxon>Ochrophyta</taxon>
        <taxon>Pelagophyceae</taxon>
        <taxon>Pelagomonadales</taxon>
        <taxon>Pelagomonadaceae</taxon>
        <taxon>Aureococcus</taxon>
    </lineage>
</organism>
<feature type="region of interest" description="Disordered" evidence="1">
    <location>
        <begin position="351"/>
        <end position="375"/>
    </location>
</feature>
<dbReference type="EMBL" id="GL833137">
    <property type="protein sequence ID" value="EGB06012.1"/>
    <property type="molecule type" value="Genomic_DNA"/>
</dbReference>
<evidence type="ECO:0000313" key="3">
    <source>
        <dbReference type="Proteomes" id="UP000002729"/>
    </source>
</evidence>
<feature type="compositionally biased region" description="Basic and acidic residues" evidence="1">
    <location>
        <begin position="95"/>
        <end position="105"/>
    </location>
</feature>
<dbReference type="GeneID" id="20228547"/>
<dbReference type="OMA" id="FARQEWV"/>
<sequence length="464" mass="50851">ARILGCRVHKNGPPERKLSREEQRRFSEQPATGAARGAEAGDDGAAAGAQPLPDAHGAEPLRRAHGADAHGAEPLRHAHGAEPLRRGAAGGDGAEPVRRAAEPPRHARGRGARAGLRAAGARAGLRAAAAGARAGLRVAAAARAERPAARGVRARGRVAVAARRLRVRARGARRRGAGGVPRRRARRHRRLRERRRRRRGGRRGRRRRGRAPGADRRGRVGRPRALHRRLRVRGEAGHAPRAAPLLHARRLAGEPAGAHRRDDGHRRRRRGAQGRRRRVEAAGDQRRRRDEAPVRQVPRHGQDAAPAADARARAVARVRRHGQGLVPRPQVRGHRRAVEDVGLEAHVLRGRGRRREAPRAPALRDEGAVRGHRRPHVPGPAAHGLQVQGLRAHARLQVLQHPVEAVRRRAHAPQVLLPPQPLQPHQDHEARVRQPVRRHRAPHALHALRDQGLGRGSPRGRRSP</sequence>
<feature type="compositionally biased region" description="Basic residues" evidence="1">
    <location>
        <begin position="434"/>
        <end position="443"/>
    </location>
</feature>
<evidence type="ECO:0000256" key="1">
    <source>
        <dbReference type="SAM" id="MobiDB-lite"/>
    </source>
</evidence>
<feature type="non-terminal residue" evidence="2">
    <location>
        <position position="1"/>
    </location>
</feature>
<feature type="compositionally biased region" description="Basic residues" evidence="1">
    <location>
        <begin position="169"/>
        <end position="210"/>
    </location>
</feature>
<feature type="compositionally biased region" description="Basic and acidic residues" evidence="1">
    <location>
        <begin position="56"/>
        <end position="85"/>
    </location>
</feature>
<feature type="compositionally biased region" description="Basic and acidic residues" evidence="1">
    <location>
        <begin position="279"/>
        <end position="293"/>
    </location>
</feature>
<keyword evidence="3" id="KW-1185">Reference proteome</keyword>
<accession>F0YFY9</accession>
<evidence type="ECO:0000313" key="2">
    <source>
        <dbReference type="EMBL" id="EGB06012.1"/>
    </source>
</evidence>
<feature type="compositionally biased region" description="Basic and acidic residues" evidence="1">
    <location>
        <begin position="12"/>
        <end position="27"/>
    </location>
</feature>
<dbReference type="Proteomes" id="UP000002729">
    <property type="component" value="Unassembled WGS sequence"/>
</dbReference>
<reference evidence="2 3" key="1">
    <citation type="journal article" date="2011" name="Proc. Natl. Acad. Sci. U.S.A.">
        <title>Niche of harmful alga Aureococcus anophagefferens revealed through ecogenomics.</title>
        <authorList>
            <person name="Gobler C.J."/>
            <person name="Berry D.L."/>
            <person name="Dyhrman S.T."/>
            <person name="Wilhelm S.W."/>
            <person name="Salamov A."/>
            <person name="Lobanov A.V."/>
            <person name="Zhang Y."/>
            <person name="Collier J.L."/>
            <person name="Wurch L.L."/>
            <person name="Kustka A.B."/>
            <person name="Dill B.D."/>
            <person name="Shah M."/>
            <person name="VerBerkmoes N.C."/>
            <person name="Kuo A."/>
            <person name="Terry A."/>
            <person name="Pangilinan J."/>
            <person name="Lindquist E.A."/>
            <person name="Lucas S."/>
            <person name="Paulsen I.T."/>
            <person name="Hattenrath-Lehmann T.K."/>
            <person name="Talmage S.C."/>
            <person name="Walker E.A."/>
            <person name="Koch F."/>
            <person name="Burson A.M."/>
            <person name="Marcoval M.A."/>
            <person name="Tang Y.Z."/>
            <person name="Lecleir G.R."/>
            <person name="Coyne K.J."/>
            <person name="Berg G.M."/>
            <person name="Bertrand E.M."/>
            <person name="Saito M.A."/>
            <person name="Gladyshev V.N."/>
            <person name="Grigoriev I.V."/>
        </authorList>
    </citation>
    <scope>NUCLEOTIDE SEQUENCE [LARGE SCALE GENOMIC DNA]</scope>
    <source>
        <strain evidence="3">CCMP 1984</strain>
    </source>
</reference>
<protein>
    <submittedName>
        <fullName evidence="2">Expressed protein</fullName>
    </submittedName>
</protein>
<proteinExistence type="predicted"/>
<dbReference type="RefSeq" id="XP_009039269.1">
    <property type="nucleotide sequence ID" value="XM_009041021.1"/>
</dbReference>
<feature type="region of interest" description="Disordered" evidence="1">
    <location>
        <begin position="169"/>
        <end position="333"/>
    </location>
</feature>
<name>F0YFY9_AURAN</name>
<feature type="region of interest" description="Disordered" evidence="1">
    <location>
        <begin position="1"/>
        <end position="115"/>
    </location>
</feature>
<feature type="compositionally biased region" description="Basic residues" evidence="1">
    <location>
        <begin position="266"/>
        <end position="278"/>
    </location>
</feature>